<dbReference type="AlphaFoldDB" id="A0A1H6USB4"/>
<name>A0A1H6USB4_9BACT</name>
<reference evidence="2" key="1">
    <citation type="submission" date="2016-10" db="EMBL/GenBank/DDBJ databases">
        <authorList>
            <person name="Varghese N."/>
            <person name="Submissions S."/>
        </authorList>
    </citation>
    <scope>NUCLEOTIDE SEQUENCE [LARGE SCALE GENOMIC DNA]</scope>
    <source>
        <strain evidence="2">IBRC-M 10761</strain>
    </source>
</reference>
<protein>
    <submittedName>
        <fullName evidence="1">Uncharacterized protein</fullName>
    </submittedName>
</protein>
<evidence type="ECO:0000313" key="2">
    <source>
        <dbReference type="Proteomes" id="UP000199403"/>
    </source>
</evidence>
<proteinExistence type="predicted"/>
<accession>A0A1H6USB4</accession>
<dbReference type="EMBL" id="FNZH01000001">
    <property type="protein sequence ID" value="SEI91170.1"/>
    <property type="molecule type" value="Genomic_DNA"/>
</dbReference>
<sequence length="87" mass="10208">MEFDPDKQPLRIYQPKDARDNAAHSYLALRPNAASKHTFTEKKQYDKKRLFFVKGYPETVRIALFFTTIPWYWEADPGLEGLGARPF</sequence>
<organism evidence="1 2">
    <name type="scientific">Cyclobacterium xiamenense</name>
    <dbReference type="NCBI Taxonomy" id="1297121"/>
    <lineage>
        <taxon>Bacteria</taxon>
        <taxon>Pseudomonadati</taxon>
        <taxon>Bacteroidota</taxon>
        <taxon>Cytophagia</taxon>
        <taxon>Cytophagales</taxon>
        <taxon>Cyclobacteriaceae</taxon>
        <taxon>Cyclobacterium</taxon>
    </lineage>
</organism>
<dbReference type="Proteomes" id="UP000199403">
    <property type="component" value="Unassembled WGS sequence"/>
</dbReference>
<gene>
    <name evidence="1" type="ORF">SAMN05192553_101812</name>
</gene>
<keyword evidence="2" id="KW-1185">Reference proteome</keyword>
<evidence type="ECO:0000313" key="1">
    <source>
        <dbReference type="EMBL" id="SEI91170.1"/>
    </source>
</evidence>